<dbReference type="InterPro" id="IPR051782">
    <property type="entry name" value="ABC_Transporter_VariousFunc"/>
</dbReference>
<evidence type="ECO:0000256" key="3">
    <source>
        <dbReference type="ARBA" id="ARBA00022840"/>
    </source>
</evidence>
<name>A0AB39HS39_9BACI</name>
<evidence type="ECO:0000259" key="4">
    <source>
        <dbReference type="PROSITE" id="PS50893"/>
    </source>
</evidence>
<dbReference type="Pfam" id="PF00005">
    <property type="entry name" value="ABC_tran"/>
    <property type="match status" value="1"/>
</dbReference>
<evidence type="ECO:0000256" key="2">
    <source>
        <dbReference type="ARBA" id="ARBA00022741"/>
    </source>
</evidence>
<protein>
    <submittedName>
        <fullName evidence="5">ATP-binding cassette domain-containing protein</fullName>
    </submittedName>
</protein>
<evidence type="ECO:0000313" key="5">
    <source>
        <dbReference type="EMBL" id="XDK33188.1"/>
    </source>
</evidence>
<dbReference type="InterPro" id="IPR003439">
    <property type="entry name" value="ABC_transporter-like_ATP-bd"/>
</dbReference>
<dbReference type="Gene3D" id="3.40.50.300">
    <property type="entry name" value="P-loop containing nucleotide triphosphate hydrolases"/>
    <property type="match status" value="1"/>
</dbReference>
<feature type="domain" description="ABC transporter" evidence="4">
    <location>
        <begin position="4"/>
        <end position="229"/>
    </location>
</feature>
<dbReference type="InterPro" id="IPR003593">
    <property type="entry name" value="AAA+_ATPase"/>
</dbReference>
<dbReference type="RefSeq" id="WP_368653870.1">
    <property type="nucleotide sequence ID" value="NZ_CP162599.1"/>
</dbReference>
<reference evidence="5" key="1">
    <citation type="submission" date="2024-07" db="EMBL/GenBank/DDBJ databases">
        <title>Halotolerant mesophilic bacterium Ornithinibacillus sp. 4-3, sp. nov., isolated from soil.</title>
        <authorList>
            <person name="Sidarenka A.V."/>
            <person name="Guliayeva D.E."/>
            <person name="Leanovich S.I."/>
            <person name="Hileuskaya K.S."/>
            <person name="Akhremchuk A.E."/>
            <person name="Sikolenko M.A."/>
            <person name="Valentovich L.N."/>
        </authorList>
    </citation>
    <scope>NUCLEOTIDE SEQUENCE</scope>
    <source>
        <strain evidence="5">4-3</strain>
    </source>
</reference>
<dbReference type="SUPFAM" id="SSF52540">
    <property type="entry name" value="P-loop containing nucleoside triphosphate hydrolases"/>
    <property type="match status" value="1"/>
</dbReference>
<gene>
    <name evidence="5" type="ORF">AB4Y30_02125</name>
</gene>
<dbReference type="EMBL" id="CP162599">
    <property type="protein sequence ID" value="XDK33188.1"/>
    <property type="molecule type" value="Genomic_DNA"/>
</dbReference>
<dbReference type="PROSITE" id="PS50893">
    <property type="entry name" value="ABC_TRANSPORTER_2"/>
    <property type="match status" value="1"/>
</dbReference>
<dbReference type="AlphaFoldDB" id="A0AB39HS39"/>
<dbReference type="SMART" id="SM00382">
    <property type="entry name" value="AAA"/>
    <property type="match status" value="1"/>
</dbReference>
<keyword evidence="1" id="KW-0813">Transport</keyword>
<dbReference type="PANTHER" id="PTHR42939:SF1">
    <property type="entry name" value="ABC TRANSPORTER ATP-BINDING PROTEIN ALBC-RELATED"/>
    <property type="match status" value="1"/>
</dbReference>
<keyword evidence="3 5" id="KW-0067">ATP-binding</keyword>
<sequence>MSVIECKNLTKVYKDFRALDELNCTINEKTITGLIGRNGAGKTTLLKILAGYLSETSGEVHVFSERPYNNLFVSANSILIDDQVKFSNSLTLMQILEEAERFYEHWDMEFAKRLCNYFSFPKNQHHQFLSKGRKSTFNAIIGLASRCELTMFDEPITGMDAAVRKDFYRALLKDYLEHPRTIILSSHHLDEIEDLLEDVLLIKNGQAFLHLPVEDLKEYAVGLTGRTEVVQQWMYDKEVLYKNQISPDYTYVVVKNNFPIEKAKQLGIEVSSVSPSDVCIYLTNETKGGIDDVFSKN</sequence>
<dbReference type="GO" id="GO:0005524">
    <property type="term" value="F:ATP binding"/>
    <property type="evidence" value="ECO:0007669"/>
    <property type="project" value="UniProtKB-KW"/>
</dbReference>
<organism evidence="5">
    <name type="scientific">Ornithinibacillus sp. 4-3</name>
    <dbReference type="NCBI Taxonomy" id="3231488"/>
    <lineage>
        <taxon>Bacteria</taxon>
        <taxon>Bacillati</taxon>
        <taxon>Bacillota</taxon>
        <taxon>Bacilli</taxon>
        <taxon>Bacillales</taxon>
        <taxon>Bacillaceae</taxon>
        <taxon>Ornithinibacillus</taxon>
    </lineage>
</organism>
<dbReference type="GO" id="GO:0016887">
    <property type="term" value="F:ATP hydrolysis activity"/>
    <property type="evidence" value="ECO:0007669"/>
    <property type="project" value="InterPro"/>
</dbReference>
<dbReference type="PANTHER" id="PTHR42939">
    <property type="entry name" value="ABC TRANSPORTER ATP-BINDING PROTEIN ALBC-RELATED"/>
    <property type="match status" value="1"/>
</dbReference>
<dbReference type="CDD" id="cd03230">
    <property type="entry name" value="ABC_DR_subfamily_A"/>
    <property type="match status" value="1"/>
</dbReference>
<keyword evidence="2" id="KW-0547">Nucleotide-binding</keyword>
<evidence type="ECO:0000256" key="1">
    <source>
        <dbReference type="ARBA" id="ARBA00022448"/>
    </source>
</evidence>
<proteinExistence type="predicted"/>
<accession>A0AB39HS39</accession>
<dbReference type="InterPro" id="IPR027417">
    <property type="entry name" value="P-loop_NTPase"/>
</dbReference>